<reference evidence="2" key="1">
    <citation type="journal article" date="2019" name="Beilstein J. Org. Chem.">
        <title>Nanangenines: drimane sesquiterpenoids as the dominant metabolite cohort of a novel Australian fungus, Aspergillus nanangensis.</title>
        <authorList>
            <person name="Lacey H.J."/>
            <person name="Gilchrist C.L.M."/>
            <person name="Crombie A."/>
            <person name="Kalaitzis J.A."/>
            <person name="Vuong D."/>
            <person name="Rutledge P.J."/>
            <person name="Turner P."/>
            <person name="Pitt J.I."/>
            <person name="Lacey E."/>
            <person name="Chooi Y.H."/>
            <person name="Piggott A.M."/>
        </authorList>
    </citation>
    <scope>NUCLEOTIDE SEQUENCE</scope>
    <source>
        <strain evidence="2">MST-FP2251</strain>
    </source>
</reference>
<gene>
    <name evidence="2" type="ORF">FE257_012025</name>
</gene>
<feature type="region of interest" description="Disordered" evidence="1">
    <location>
        <begin position="1"/>
        <end position="21"/>
    </location>
</feature>
<feature type="region of interest" description="Disordered" evidence="1">
    <location>
        <begin position="194"/>
        <end position="213"/>
    </location>
</feature>
<dbReference type="EMBL" id="VCAU01000083">
    <property type="protein sequence ID" value="KAF9886090.1"/>
    <property type="molecule type" value="Genomic_DNA"/>
</dbReference>
<evidence type="ECO:0000256" key="1">
    <source>
        <dbReference type="SAM" id="MobiDB-lite"/>
    </source>
</evidence>
<dbReference type="Proteomes" id="UP001194746">
    <property type="component" value="Unassembled WGS sequence"/>
</dbReference>
<feature type="region of interest" description="Disordered" evidence="1">
    <location>
        <begin position="307"/>
        <end position="343"/>
    </location>
</feature>
<keyword evidence="3" id="KW-1185">Reference proteome</keyword>
<evidence type="ECO:0000313" key="2">
    <source>
        <dbReference type="EMBL" id="KAF9886090.1"/>
    </source>
</evidence>
<feature type="compositionally biased region" description="Polar residues" evidence="1">
    <location>
        <begin position="8"/>
        <end position="21"/>
    </location>
</feature>
<name>A0AAD4GR23_ASPNN</name>
<proteinExistence type="predicted"/>
<feature type="compositionally biased region" description="Polar residues" evidence="1">
    <location>
        <begin position="617"/>
        <end position="634"/>
    </location>
</feature>
<accession>A0AAD4GR23</accession>
<comment type="caution">
    <text evidence="2">The sequence shown here is derived from an EMBL/GenBank/DDBJ whole genome shotgun (WGS) entry which is preliminary data.</text>
</comment>
<evidence type="ECO:0000313" key="3">
    <source>
        <dbReference type="Proteomes" id="UP001194746"/>
    </source>
</evidence>
<reference evidence="2" key="2">
    <citation type="submission" date="2020-02" db="EMBL/GenBank/DDBJ databases">
        <authorList>
            <person name="Gilchrist C.L.M."/>
            <person name="Chooi Y.-H."/>
        </authorList>
    </citation>
    <scope>NUCLEOTIDE SEQUENCE</scope>
    <source>
        <strain evidence="2">MST-FP2251</strain>
    </source>
</reference>
<feature type="compositionally biased region" description="Polar residues" evidence="1">
    <location>
        <begin position="324"/>
        <end position="334"/>
    </location>
</feature>
<organism evidence="2 3">
    <name type="scientific">Aspergillus nanangensis</name>
    <dbReference type="NCBI Taxonomy" id="2582783"/>
    <lineage>
        <taxon>Eukaryota</taxon>
        <taxon>Fungi</taxon>
        <taxon>Dikarya</taxon>
        <taxon>Ascomycota</taxon>
        <taxon>Pezizomycotina</taxon>
        <taxon>Eurotiomycetes</taxon>
        <taxon>Eurotiomycetidae</taxon>
        <taxon>Eurotiales</taxon>
        <taxon>Aspergillaceae</taxon>
        <taxon>Aspergillus</taxon>
        <taxon>Aspergillus subgen. Circumdati</taxon>
    </lineage>
</organism>
<dbReference type="AlphaFoldDB" id="A0AAD4GR23"/>
<protein>
    <submittedName>
        <fullName evidence="2">Uncharacterized protein</fullName>
    </submittedName>
</protein>
<feature type="region of interest" description="Disordered" evidence="1">
    <location>
        <begin position="606"/>
        <end position="634"/>
    </location>
</feature>
<sequence length="634" mass="70475">MTARRLSVVTSSRDVTPSNTSLGDIHELESFDDLASSQPISLSQLCTKRPVKISKRARAENPGYGDIRDGFSPASFYEPGHNKPRSRMSMIHHANSRECGLDIRKEGGLRTSGFNSLEDCGKHGEEAPEQAWYSDKIRCLQNPLSRSTDFDVSHAYPDSGFHGSISDSPFVRNNAYHSEYGLLPTDMYSLSNRASSVDVPPDNPYSYVSSDRDIQPDSSFSIYRASFDRPENQSPYESLHSRRSHYNPPDIRDLSATMQAASVDPHQEQFISHASPEHEPISRTVACQWGSNMGYYAGGAEWQAPHFDASPVQPPHSIRAPHPSFTTRSNSDGSWATKGSEGNVPKEEAAAFLKNMVEFSKSVDAETTVRHSRATDPSQSSCWDDEVYMEPPLTDTYRAMGQNFLVTAQKGPETRVPWGCPVTIQEDSPLDQSSFGGGYLYEDIMQKTMERALKNQDKDLNGERCKVVQPPPGIPGPVVRRTPVGLSFLAKTPATEQARIDEANTWFSTDGRWGRQLRQLRQQVADIGETHAGRIERLQGGGSDGETAKHMTQLLGDVIINLHSYASPDSPSQASSFANFGLVRSRYCEPSLGGRRSYYDRDPSIDHWKLPPRRVLSSPSTKPDYSVSSYDRSY</sequence>